<keyword evidence="6" id="KW-0067">ATP-binding</keyword>
<dbReference type="InterPro" id="IPR018485">
    <property type="entry name" value="FGGY_C"/>
</dbReference>
<organism evidence="10 11">
    <name type="scientific">Gordonia asplenii</name>
    <dbReference type="NCBI Taxonomy" id="2725283"/>
    <lineage>
        <taxon>Bacteria</taxon>
        <taxon>Bacillati</taxon>
        <taxon>Actinomycetota</taxon>
        <taxon>Actinomycetes</taxon>
        <taxon>Mycobacteriales</taxon>
        <taxon>Gordoniaceae</taxon>
        <taxon>Gordonia</taxon>
    </lineage>
</organism>
<dbReference type="Proteomes" id="UP000550729">
    <property type="component" value="Unassembled WGS sequence"/>
</dbReference>
<dbReference type="InterPro" id="IPR013449">
    <property type="entry name" value="Rhamnulokinase"/>
</dbReference>
<evidence type="ECO:0000256" key="6">
    <source>
        <dbReference type="ARBA" id="ARBA00022840"/>
    </source>
</evidence>
<dbReference type="CDD" id="cd07771">
    <property type="entry name" value="ASKHA_NBD_FGGY_RhaB-like"/>
    <property type="match status" value="1"/>
</dbReference>
<dbReference type="GO" id="GO:0042732">
    <property type="term" value="P:D-xylose metabolic process"/>
    <property type="evidence" value="ECO:0007669"/>
    <property type="project" value="UniProtKB-KW"/>
</dbReference>
<dbReference type="InterPro" id="IPR050406">
    <property type="entry name" value="FGGY_Carb_Kinase"/>
</dbReference>
<comment type="caution">
    <text evidence="10">The sequence shown here is derived from an EMBL/GenBank/DDBJ whole genome shotgun (WGS) entry which is preliminary data.</text>
</comment>
<keyword evidence="3" id="KW-0808">Transferase</keyword>
<comment type="similarity">
    <text evidence="1">Belongs to the FGGY kinase family.</text>
</comment>
<evidence type="ECO:0000259" key="8">
    <source>
        <dbReference type="Pfam" id="PF00370"/>
    </source>
</evidence>
<dbReference type="GO" id="GO:0019301">
    <property type="term" value="P:rhamnose catabolic process"/>
    <property type="evidence" value="ECO:0007669"/>
    <property type="project" value="InterPro"/>
</dbReference>
<sequence>MTPASSSARVSIGGGQVAAIDLGATSGRVMVADVGPGRLELTQVARFTNEPVALWNGHRPALHWDLPGLFAAAGAGLAEAARRCDRLVGVGVDSWAVDYGLLRGGRLLGLPHHYRDSRAIDAVATVHSRVDRRELFSRNGLQHLPFTTLFQLDAERTDGLLDVADAALLIPDLINYWLTGVAVTERTNASTTGLLRTDGRWDTELMTRLGLPTGLFPGVVDAGTTLGPLLPGVATSFGIDAAPAVTTVGSHDTASAIAAVPMDPGSSAYVSCGTWGLVGVELDGPRLSDAAAAANFTNEAGVDGTVRFLHNVMGLWLLSETIRQFERDGYRADLAELLAQATDVVPTFDVFNTDDPAFLAPGDMPGRIRGWYAERGLAGPLTRPEIVRAIVESLAVAFAATVHDASRLSGTPVRRIHLVGGGSQNRLLCQLTADRSGLPVHAGPAEATALGNVAVAARAHGLIHGDLSAIRAMVANTFGPQIYLPTTTRRASPSMSAGRVSR</sequence>
<name>A0A848KN15_9ACTN</name>
<keyword evidence="7" id="KW-0684">Rhamnose metabolism</keyword>
<feature type="domain" description="Carbohydrate kinase FGGY N-terminal" evidence="8">
    <location>
        <begin position="18"/>
        <end position="256"/>
    </location>
</feature>
<evidence type="ECO:0000259" key="9">
    <source>
        <dbReference type="Pfam" id="PF02782"/>
    </source>
</evidence>
<dbReference type="RefSeq" id="WP_170192526.1">
    <property type="nucleotide sequence ID" value="NZ_JABBNB010000001.1"/>
</dbReference>
<evidence type="ECO:0000256" key="3">
    <source>
        <dbReference type="ARBA" id="ARBA00022679"/>
    </source>
</evidence>
<dbReference type="SUPFAM" id="SSF53067">
    <property type="entry name" value="Actin-like ATPase domain"/>
    <property type="match status" value="2"/>
</dbReference>
<evidence type="ECO:0000256" key="1">
    <source>
        <dbReference type="ARBA" id="ARBA00009156"/>
    </source>
</evidence>
<keyword evidence="4" id="KW-0547">Nucleotide-binding</keyword>
<dbReference type="PANTHER" id="PTHR43095">
    <property type="entry name" value="SUGAR KINASE"/>
    <property type="match status" value="1"/>
</dbReference>
<dbReference type="EMBL" id="JABBNB010000001">
    <property type="protein sequence ID" value="NMO00066.1"/>
    <property type="molecule type" value="Genomic_DNA"/>
</dbReference>
<dbReference type="PANTHER" id="PTHR43095:SF5">
    <property type="entry name" value="XYLULOSE KINASE"/>
    <property type="match status" value="1"/>
</dbReference>
<dbReference type="AlphaFoldDB" id="A0A848KN15"/>
<dbReference type="Gene3D" id="3.30.420.40">
    <property type="match status" value="2"/>
</dbReference>
<evidence type="ECO:0000313" key="11">
    <source>
        <dbReference type="Proteomes" id="UP000550729"/>
    </source>
</evidence>
<reference evidence="10 11" key="1">
    <citation type="submission" date="2020-04" db="EMBL/GenBank/DDBJ databases">
        <title>Gordonia sp. nov. TBRC 11910.</title>
        <authorList>
            <person name="Suriyachadkun C."/>
        </authorList>
    </citation>
    <scope>NUCLEOTIDE SEQUENCE [LARGE SCALE GENOMIC DNA]</scope>
    <source>
        <strain evidence="10 11">TBRC 11910</strain>
    </source>
</reference>
<keyword evidence="11" id="KW-1185">Reference proteome</keyword>
<dbReference type="Pfam" id="PF00370">
    <property type="entry name" value="FGGY_N"/>
    <property type="match status" value="1"/>
</dbReference>
<dbReference type="GO" id="GO:0008993">
    <property type="term" value="F:rhamnulokinase activity"/>
    <property type="evidence" value="ECO:0007669"/>
    <property type="project" value="InterPro"/>
</dbReference>
<evidence type="ECO:0000256" key="4">
    <source>
        <dbReference type="ARBA" id="ARBA00022741"/>
    </source>
</evidence>
<dbReference type="InterPro" id="IPR043129">
    <property type="entry name" value="ATPase_NBD"/>
</dbReference>
<protein>
    <submittedName>
        <fullName evidence="10">Rhamnulokinase</fullName>
    </submittedName>
</protein>
<evidence type="ECO:0000313" key="10">
    <source>
        <dbReference type="EMBL" id="NMO00066.1"/>
    </source>
</evidence>
<feature type="domain" description="Carbohydrate kinase FGGY C-terminal" evidence="9">
    <location>
        <begin position="268"/>
        <end position="459"/>
    </location>
</feature>
<proteinExistence type="inferred from homology"/>
<evidence type="ECO:0000256" key="5">
    <source>
        <dbReference type="ARBA" id="ARBA00022777"/>
    </source>
</evidence>
<evidence type="ECO:0000256" key="2">
    <source>
        <dbReference type="ARBA" id="ARBA00022629"/>
    </source>
</evidence>
<dbReference type="GO" id="GO:0005524">
    <property type="term" value="F:ATP binding"/>
    <property type="evidence" value="ECO:0007669"/>
    <property type="project" value="UniProtKB-KW"/>
</dbReference>
<keyword evidence="2" id="KW-0859">Xylose metabolism</keyword>
<keyword evidence="2" id="KW-0119">Carbohydrate metabolism</keyword>
<dbReference type="InterPro" id="IPR018484">
    <property type="entry name" value="FGGY_N"/>
</dbReference>
<evidence type="ECO:0000256" key="7">
    <source>
        <dbReference type="ARBA" id="ARBA00023308"/>
    </source>
</evidence>
<keyword evidence="5 10" id="KW-0418">Kinase</keyword>
<accession>A0A848KN15</accession>
<gene>
    <name evidence="10" type="ORF">HH308_02425</name>
</gene>
<dbReference type="Pfam" id="PF02782">
    <property type="entry name" value="FGGY_C"/>
    <property type="match status" value="1"/>
</dbReference>